<organism evidence="1 2">
    <name type="scientific">Noviherbaspirillum pedocola</name>
    <dbReference type="NCBI Taxonomy" id="2801341"/>
    <lineage>
        <taxon>Bacteria</taxon>
        <taxon>Pseudomonadati</taxon>
        <taxon>Pseudomonadota</taxon>
        <taxon>Betaproteobacteria</taxon>
        <taxon>Burkholderiales</taxon>
        <taxon>Oxalobacteraceae</taxon>
        <taxon>Noviherbaspirillum</taxon>
    </lineage>
</organism>
<dbReference type="AlphaFoldDB" id="A0A934SVE7"/>
<proteinExistence type="predicted"/>
<accession>A0A934SVE7</accession>
<comment type="caution">
    <text evidence="1">The sequence shown here is derived from an EMBL/GenBank/DDBJ whole genome shotgun (WGS) entry which is preliminary data.</text>
</comment>
<sequence length="65" mass="7432">MFHSFHYRGGTIHISILDRCERIRVQYYAPGSSRFSLRDAKSVHAAKCFLTRHAGICQQHNGVAE</sequence>
<name>A0A934SVE7_9BURK</name>
<reference evidence="1" key="1">
    <citation type="submission" date="2021-01" db="EMBL/GenBank/DDBJ databases">
        <title>Genome sequence of strain Noviherbaspirillum sp. DKR-6.</title>
        <authorList>
            <person name="Chaudhary D.K."/>
        </authorList>
    </citation>
    <scope>NUCLEOTIDE SEQUENCE</scope>
    <source>
        <strain evidence="1">DKR-6</strain>
    </source>
</reference>
<dbReference type="RefSeq" id="WP_200593091.1">
    <property type="nucleotide sequence ID" value="NZ_JAEPBG010000006.1"/>
</dbReference>
<dbReference type="EMBL" id="JAEPBG010000006">
    <property type="protein sequence ID" value="MBK4736053.1"/>
    <property type="molecule type" value="Genomic_DNA"/>
</dbReference>
<protein>
    <submittedName>
        <fullName evidence="1">Uncharacterized protein</fullName>
    </submittedName>
</protein>
<evidence type="ECO:0000313" key="1">
    <source>
        <dbReference type="EMBL" id="MBK4736053.1"/>
    </source>
</evidence>
<keyword evidence="2" id="KW-1185">Reference proteome</keyword>
<evidence type="ECO:0000313" key="2">
    <source>
        <dbReference type="Proteomes" id="UP000622890"/>
    </source>
</evidence>
<dbReference type="Proteomes" id="UP000622890">
    <property type="component" value="Unassembled WGS sequence"/>
</dbReference>
<gene>
    <name evidence="1" type="ORF">JJB74_15635</name>
</gene>